<dbReference type="Proteomes" id="UP000036987">
    <property type="component" value="Unassembled WGS sequence"/>
</dbReference>
<evidence type="ECO:0000256" key="1">
    <source>
        <dbReference type="SAM" id="MobiDB-lite"/>
    </source>
</evidence>
<reference evidence="3" key="1">
    <citation type="journal article" date="2016" name="Nature">
        <title>The genome of the seagrass Zostera marina reveals angiosperm adaptation to the sea.</title>
        <authorList>
            <person name="Olsen J.L."/>
            <person name="Rouze P."/>
            <person name="Verhelst B."/>
            <person name="Lin Y.-C."/>
            <person name="Bayer T."/>
            <person name="Collen J."/>
            <person name="Dattolo E."/>
            <person name="De Paoli E."/>
            <person name="Dittami S."/>
            <person name="Maumus F."/>
            <person name="Michel G."/>
            <person name="Kersting A."/>
            <person name="Lauritano C."/>
            <person name="Lohaus R."/>
            <person name="Toepel M."/>
            <person name="Tonon T."/>
            <person name="Vanneste K."/>
            <person name="Amirebrahimi M."/>
            <person name="Brakel J."/>
            <person name="Bostroem C."/>
            <person name="Chovatia M."/>
            <person name="Grimwood J."/>
            <person name="Jenkins J.W."/>
            <person name="Jueterbock A."/>
            <person name="Mraz A."/>
            <person name="Stam W.T."/>
            <person name="Tice H."/>
            <person name="Bornberg-Bauer E."/>
            <person name="Green P.J."/>
            <person name="Pearson G.A."/>
            <person name="Procaccini G."/>
            <person name="Duarte C.M."/>
            <person name="Schmutz J."/>
            <person name="Reusch T.B.H."/>
            <person name="Van de Peer Y."/>
        </authorList>
    </citation>
    <scope>NUCLEOTIDE SEQUENCE [LARGE SCALE GENOMIC DNA]</scope>
    <source>
        <strain evidence="3">cv. Finnish</strain>
    </source>
</reference>
<dbReference type="EMBL" id="LFYR01001011">
    <property type="protein sequence ID" value="KMZ65793.1"/>
    <property type="molecule type" value="Genomic_DNA"/>
</dbReference>
<proteinExistence type="predicted"/>
<gene>
    <name evidence="2" type="ORF">ZOSMA_30G00730</name>
</gene>
<comment type="caution">
    <text evidence="2">The sequence shown here is derived from an EMBL/GenBank/DDBJ whole genome shotgun (WGS) entry which is preliminary data.</text>
</comment>
<keyword evidence="3" id="KW-1185">Reference proteome</keyword>
<protein>
    <submittedName>
        <fullName evidence="2">Uncharacterized protein</fullName>
    </submittedName>
</protein>
<feature type="region of interest" description="Disordered" evidence="1">
    <location>
        <begin position="53"/>
        <end position="73"/>
    </location>
</feature>
<organism evidence="2 3">
    <name type="scientific">Zostera marina</name>
    <name type="common">Eelgrass</name>
    <dbReference type="NCBI Taxonomy" id="29655"/>
    <lineage>
        <taxon>Eukaryota</taxon>
        <taxon>Viridiplantae</taxon>
        <taxon>Streptophyta</taxon>
        <taxon>Embryophyta</taxon>
        <taxon>Tracheophyta</taxon>
        <taxon>Spermatophyta</taxon>
        <taxon>Magnoliopsida</taxon>
        <taxon>Liliopsida</taxon>
        <taxon>Zosteraceae</taxon>
        <taxon>Zostera</taxon>
    </lineage>
</organism>
<dbReference type="AlphaFoldDB" id="A0A0K9P9P0"/>
<evidence type="ECO:0000313" key="2">
    <source>
        <dbReference type="EMBL" id="KMZ65793.1"/>
    </source>
</evidence>
<evidence type="ECO:0000313" key="3">
    <source>
        <dbReference type="Proteomes" id="UP000036987"/>
    </source>
</evidence>
<name>A0A0K9P9P0_ZOSMR</name>
<accession>A0A0K9P9P0</accession>
<sequence>MEMDVNQIKANLFSFFDSCGEITDIILHEGFFGGRDGGNQGFGNRSYGGRGFRGISRGGGQGFRGIGRGGGRG</sequence>